<evidence type="ECO:0000313" key="1">
    <source>
        <dbReference type="EMBL" id="WBO23016.1"/>
    </source>
</evidence>
<dbReference type="EMBL" id="CP115174">
    <property type="protein sequence ID" value="WBO23016.1"/>
    <property type="molecule type" value="Genomic_DNA"/>
</dbReference>
<protein>
    <submittedName>
        <fullName evidence="1">Uncharacterized protein</fullName>
    </submittedName>
</protein>
<dbReference type="RefSeq" id="WP_270077653.1">
    <property type="nucleotide sequence ID" value="NZ_CP115174.1"/>
</dbReference>
<gene>
    <name evidence="1" type="ORF">PBT88_02435</name>
</gene>
<reference evidence="1 2" key="1">
    <citation type="submission" date="2022-12" db="EMBL/GenBank/DDBJ databases">
        <title>Sphingomonas abieness sp. nov., an endophytic bacterium isolated from Abies koreana.</title>
        <authorList>
            <person name="Jiang L."/>
            <person name="Lee J."/>
        </authorList>
    </citation>
    <scope>NUCLEOTIDE SEQUENCE [LARGE SCALE GENOMIC DNA]</scope>
    <source>
        <strain evidence="2">PAMB 00755</strain>
    </source>
</reference>
<sequence>MPSAFVVDPGAEAAEEAAYQDMADAKRALRDHICETYGITSAELCSLASL</sequence>
<accession>A0ABY7NU83</accession>
<dbReference type="Proteomes" id="UP001210865">
    <property type="component" value="Chromosome"/>
</dbReference>
<organism evidence="1 2">
    <name type="scientific">Sphingomonas abietis</name>
    <dbReference type="NCBI Taxonomy" id="3012344"/>
    <lineage>
        <taxon>Bacteria</taxon>
        <taxon>Pseudomonadati</taxon>
        <taxon>Pseudomonadota</taxon>
        <taxon>Alphaproteobacteria</taxon>
        <taxon>Sphingomonadales</taxon>
        <taxon>Sphingomonadaceae</taxon>
        <taxon>Sphingomonas</taxon>
    </lineage>
</organism>
<evidence type="ECO:0000313" key="2">
    <source>
        <dbReference type="Proteomes" id="UP001210865"/>
    </source>
</evidence>
<keyword evidence="2" id="KW-1185">Reference proteome</keyword>
<proteinExistence type="predicted"/>
<name>A0ABY7NU83_9SPHN</name>